<sequence>MRGRAVERFVEKGGKRLRYGFTTGSCAAGAAKAAAIMLLSDEKISTVSISTPKGWELSLSVENARVEESSVSCMIRKDAGDDPDSTHGMYIGARVKKTKEAGIRILGGEGIGVVTKKGLDQPVGSAAINSIPRQMILQETRTVIQETGYQGGLEVTIFVPDGVQRARKTYNSRIGIEGGISIIGTTGIVEPMSEKALLDSLRVELNVIRNNGSHQVIVFPGNYGRQFASDHLDVSMENSIKIGNHFGEVLEMISDLKFQEAVFVGHIGKMVKLAGGIMNTHSHHSDARMEILAAHAGACGADKELLQKILSSATCDDALDHLKKDGRMKPVMEKIMERIEYHLRYKLGQELDLKLLVFSNDHGILGWNPSAFSLIRELYPVAIVGMGPGHPDYVLPKAWEALEDAEVLIGGRRHLESLEGRLQMEGKQKMYVEDGLSGALECMKTFHKKKQVACLVSGDPGFYSLTAYLKRNAPEVTFRVVPGISSVTYLFSRLQEMWHPADIVSLHGNNEFPLDRIRSAPVCVLLTDPKNTPGQIARILLDKGVDRTMIVGEDLSYPQEKITRCSLEEAKAMGFENLNVVVLIDEKILPGYPG</sequence>
<evidence type="ECO:0000256" key="5">
    <source>
        <dbReference type="HAMAP-Rule" id="MF_00787"/>
    </source>
</evidence>
<comment type="catalytic activity">
    <reaction evidence="5">
        <text>Co-precorrin-5B + S-adenosyl-L-methionine = Co-precorrin-6A + S-adenosyl-L-homocysteine</text>
        <dbReference type="Rhea" id="RHEA:26285"/>
        <dbReference type="ChEBI" id="CHEBI:57856"/>
        <dbReference type="ChEBI" id="CHEBI:59789"/>
        <dbReference type="ChEBI" id="CHEBI:60063"/>
        <dbReference type="ChEBI" id="CHEBI:60064"/>
        <dbReference type="EC" id="2.1.1.195"/>
    </reaction>
</comment>
<dbReference type="Gene3D" id="3.40.1010.10">
    <property type="entry name" value="Cobalt-precorrin-4 Transmethylase, Domain 1"/>
    <property type="match status" value="1"/>
</dbReference>
<dbReference type="GO" id="GO:0008276">
    <property type="term" value="F:protein methyltransferase activity"/>
    <property type="evidence" value="ECO:0007669"/>
    <property type="project" value="InterPro"/>
</dbReference>
<protein>
    <recommendedName>
        <fullName evidence="5">Cobalt-precorrin-5B C(1)-methyltransferase</fullName>
        <ecNumber evidence="5">2.1.1.195</ecNumber>
    </recommendedName>
    <alternativeName>
        <fullName evidence="5">Cobalt-precorrin-6A synthase</fullName>
    </alternativeName>
</protein>
<gene>
    <name evidence="5 7" type="primary">cbiD</name>
    <name evidence="7" type="ORF">J0B03_01690</name>
</gene>
<dbReference type="CDD" id="cd11644">
    <property type="entry name" value="Precorrin-6Y-MT"/>
    <property type="match status" value="1"/>
</dbReference>
<dbReference type="InterPro" id="IPR035996">
    <property type="entry name" value="4pyrrol_Methylase_sf"/>
</dbReference>
<accession>A0A974XI72</accession>
<comment type="similarity">
    <text evidence="5">Belongs to the CbiD family.</text>
</comment>
<dbReference type="PANTHER" id="PTHR35863">
    <property type="entry name" value="COBALT-PRECORRIN-5B C(1)-METHYLTRANSFERASE"/>
    <property type="match status" value="1"/>
</dbReference>
<dbReference type="GO" id="GO:0019251">
    <property type="term" value="P:anaerobic cobalamin biosynthetic process"/>
    <property type="evidence" value="ECO:0007669"/>
    <property type="project" value="UniProtKB-UniRule"/>
</dbReference>
<dbReference type="Gene3D" id="3.30.950.10">
    <property type="entry name" value="Methyltransferase, Cobalt-precorrin-4 Transmethylase, Domain 2"/>
    <property type="match status" value="1"/>
</dbReference>
<comment type="pathway">
    <text evidence="5">Cofactor biosynthesis; adenosylcobalamin biosynthesis; cob(II)yrinate a,c-diamide from sirohydrochlorin (anaerobic route): step 6/10.</text>
</comment>
<dbReference type="EC" id="2.1.1.195" evidence="5"/>
<dbReference type="HAMAP" id="MF_00787">
    <property type="entry name" value="CbiD"/>
    <property type="match status" value="1"/>
</dbReference>
<dbReference type="InterPro" id="IPR036074">
    <property type="entry name" value="CbiD_sf"/>
</dbReference>
<dbReference type="Pfam" id="PF01888">
    <property type="entry name" value="CbiD"/>
    <property type="match status" value="1"/>
</dbReference>
<dbReference type="Pfam" id="PF00590">
    <property type="entry name" value="TP_methylase"/>
    <property type="match status" value="1"/>
</dbReference>
<dbReference type="KEGG" id="alka:J0B03_01690"/>
<dbReference type="InterPro" id="IPR012818">
    <property type="entry name" value="CbiE"/>
</dbReference>
<dbReference type="InterPro" id="IPR002748">
    <property type="entry name" value="CbiD"/>
</dbReference>
<organism evidence="7 8">
    <name type="scientific">Alkalibacter rhizosphaerae</name>
    <dbReference type="NCBI Taxonomy" id="2815577"/>
    <lineage>
        <taxon>Bacteria</taxon>
        <taxon>Bacillati</taxon>
        <taxon>Bacillota</taxon>
        <taxon>Clostridia</taxon>
        <taxon>Eubacteriales</taxon>
        <taxon>Eubacteriaceae</taxon>
        <taxon>Alkalibacter</taxon>
    </lineage>
</organism>
<keyword evidence="3 5" id="KW-0808">Transferase</keyword>
<evidence type="ECO:0000313" key="8">
    <source>
        <dbReference type="Proteomes" id="UP000663499"/>
    </source>
</evidence>
<evidence type="ECO:0000313" key="7">
    <source>
        <dbReference type="EMBL" id="QSX08823.1"/>
    </source>
</evidence>
<keyword evidence="2 5" id="KW-0489">Methyltransferase</keyword>
<proteinExistence type="inferred from homology"/>
<evidence type="ECO:0000259" key="6">
    <source>
        <dbReference type="Pfam" id="PF00590"/>
    </source>
</evidence>
<dbReference type="InterPro" id="IPR014777">
    <property type="entry name" value="4pyrrole_Mease_sub1"/>
</dbReference>
<evidence type="ECO:0000256" key="3">
    <source>
        <dbReference type="ARBA" id="ARBA00022679"/>
    </source>
</evidence>
<dbReference type="EMBL" id="CP071444">
    <property type="protein sequence ID" value="QSX08823.1"/>
    <property type="molecule type" value="Genomic_DNA"/>
</dbReference>
<evidence type="ECO:0000256" key="1">
    <source>
        <dbReference type="ARBA" id="ARBA00022573"/>
    </source>
</evidence>
<dbReference type="AlphaFoldDB" id="A0A974XI72"/>
<dbReference type="NCBIfam" id="TIGR02467">
    <property type="entry name" value="CbiE"/>
    <property type="match status" value="1"/>
</dbReference>
<name>A0A974XI72_9FIRM</name>
<dbReference type="SUPFAM" id="SSF53790">
    <property type="entry name" value="Tetrapyrrole methylase"/>
    <property type="match status" value="1"/>
</dbReference>
<dbReference type="Gene3D" id="3.30.2110.10">
    <property type="entry name" value="CbiD-like"/>
    <property type="match status" value="1"/>
</dbReference>
<dbReference type="NCBIfam" id="TIGR00312">
    <property type="entry name" value="cbiD"/>
    <property type="match status" value="1"/>
</dbReference>
<evidence type="ECO:0000256" key="2">
    <source>
        <dbReference type="ARBA" id="ARBA00022603"/>
    </source>
</evidence>
<keyword evidence="1 5" id="KW-0169">Cobalamin biosynthesis</keyword>
<feature type="domain" description="Tetrapyrrole methylase" evidence="6">
    <location>
        <begin position="381"/>
        <end position="570"/>
    </location>
</feature>
<comment type="function">
    <text evidence="5">Catalyzes the methylation of C-1 in cobalt-precorrin-5B to form cobalt-precorrin-6A.</text>
</comment>
<dbReference type="SUPFAM" id="SSF111342">
    <property type="entry name" value="CbiD-like"/>
    <property type="match status" value="1"/>
</dbReference>
<dbReference type="InterPro" id="IPR014776">
    <property type="entry name" value="4pyrrole_Mease_sub2"/>
</dbReference>
<reference evidence="7" key="1">
    <citation type="submission" date="2021-03" db="EMBL/GenBank/DDBJ databases">
        <title>Alkalibacter marinus sp. nov., isolated from tidal flat sediment.</title>
        <authorList>
            <person name="Namirimu T."/>
            <person name="Yang J.-A."/>
            <person name="Yang S.-H."/>
            <person name="Kim Y.-J."/>
            <person name="Kwon K.K."/>
        </authorList>
    </citation>
    <scope>NUCLEOTIDE SEQUENCE</scope>
    <source>
        <strain evidence="7">ES005</strain>
    </source>
</reference>
<dbReference type="PANTHER" id="PTHR35863:SF1">
    <property type="entry name" value="COBALT-PRECORRIN-5B C(1)-METHYLTRANSFERASE"/>
    <property type="match status" value="1"/>
</dbReference>
<keyword evidence="4 5" id="KW-0949">S-adenosyl-L-methionine</keyword>
<evidence type="ECO:0000256" key="4">
    <source>
        <dbReference type="ARBA" id="ARBA00022691"/>
    </source>
</evidence>
<keyword evidence="8" id="KW-1185">Reference proteome</keyword>
<dbReference type="Proteomes" id="UP000663499">
    <property type="component" value="Chromosome"/>
</dbReference>
<dbReference type="InterPro" id="IPR000878">
    <property type="entry name" value="4pyrrol_Mease"/>
</dbReference>
<dbReference type="GO" id="GO:0032259">
    <property type="term" value="P:methylation"/>
    <property type="evidence" value="ECO:0007669"/>
    <property type="project" value="UniProtKB-KW"/>
</dbReference>